<dbReference type="AlphaFoldDB" id="A0A852C3W0"/>
<accession>A0A852C3W0</accession>
<dbReference type="InterPro" id="IPR049390">
    <property type="entry name" value="FBF1_C"/>
</dbReference>
<feature type="region of interest" description="Disordered" evidence="2">
    <location>
        <begin position="188"/>
        <end position="219"/>
    </location>
</feature>
<feature type="compositionally biased region" description="Gly residues" evidence="2">
    <location>
        <begin position="22"/>
        <end position="39"/>
    </location>
</feature>
<feature type="compositionally biased region" description="Basic and acidic residues" evidence="2">
    <location>
        <begin position="46"/>
        <end position="60"/>
    </location>
</feature>
<evidence type="ECO:0000256" key="2">
    <source>
        <dbReference type="SAM" id="MobiDB-lite"/>
    </source>
</evidence>
<evidence type="ECO:0000313" key="4">
    <source>
        <dbReference type="EMBL" id="NXP74456.1"/>
    </source>
</evidence>
<keyword evidence="1" id="KW-0175">Coiled coil</keyword>
<feature type="non-terminal residue" evidence="4">
    <location>
        <position position="1084"/>
    </location>
</feature>
<protein>
    <submittedName>
        <fullName evidence="4">FBF1 factor</fullName>
    </submittedName>
</protein>
<feature type="compositionally biased region" description="Low complexity" evidence="2">
    <location>
        <begin position="373"/>
        <end position="387"/>
    </location>
</feature>
<sequence>QDMDEMDADLLGLSKPSSGAGKTAGKGPGKCDSLGGGMKATGKPPTAEKGEPVPVMEKKPLSPPSASQQQKKSNFEDDPLPGLSSNEEKDTPKKLAPAGTKSSSDKKPDHSKEKELLPPQTPQHTAAPARRRAELTFEDDDDGLMDALGFGSDPKDKKQGKKAEEEELRPARFKLQELLGRDSVAKVLEQPSVGEHREFKLDKKYQKQPEKEEDLDKEDFVFGAYQPTVASVPKGMVRRQSVRFSAENSSEPKPEAHSKPAPPASQSPVRSRRSGSDWLGLKDENFLDSEAPSPEKASPMVCHPSPAAAGQPRSASQLWAAEEAAAKPEPPEENWLTAALARKKAQVQARAQERNVKPMEASGGGLDPLSPVSQLATSTAAAQQAAAHQENKTASTDGSGQVVPWLRTTKQAPAHPLEAVRAEPSRDTSISGVFCVVVQFGQQCAERVPLPHEPTPAPGRSHSIALGHAESPALGLLHERRLGAPTAQGSEDASGCQAALLSSQARVAELESQVRMLELERTQHKLLLEGLQKRHREDLELLENAHRSQVKVMEETYGQREERLRREKEQLMAQLLSQSQDAEQAQAELLAQHQQRLAALEQQSTLELERVRELQRVSIQEMHKDHEEQLQRLRRLKEQEISAVTSATAHTRSLNGVVEQIEKFSSDLHDLFHKIEAMHHSTSQELATEARQRDKQLKVLQDRLLQQQRDMDEEQNRLQEVIAKMEARLSEQTRLLEQERWKAAAEQSKVESLQRSLEEQRRTTSHQLSMERAELERAKSSLLEEQKSVMQKCSEERQKLAAEWAEFHTQQQLSKERMQRDMDRALQMDSHREGTIISLAKEQAALKIRDHELRAREEQLAKDRELLDKAWQELRREKEKVNAAALRIQQREEEIKSMTKLSSQKYKEGERALREARRIESKDQSRLQAVQQQWEQLKQQEQQLQQANTPSASLLSLGLLCQGPEPVLTASFFPFVLGMGQERLSMAQQRRQLEQLREELSLTRNQDLSAPMKGLSSTLYFPPAVRHSPGHIGETLATASPDELQVKLLLLKHQAQQDRAFLEDEQFFLETLKEASYNTSSLSG</sequence>
<comment type="caution">
    <text evidence="4">The sequence shown here is derived from an EMBL/GenBank/DDBJ whole genome shotgun (WGS) entry which is preliminary data.</text>
</comment>
<dbReference type="GO" id="GO:0090162">
    <property type="term" value="P:establishment of epithelial cell polarity"/>
    <property type="evidence" value="ECO:0007669"/>
    <property type="project" value="InterPro"/>
</dbReference>
<dbReference type="GO" id="GO:0060271">
    <property type="term" value="P:cilium assembly"/>
    <property type="evidence" value="ECO:0007669"/>
    <property type="project" value="InterPro"/>
</dbReference>
<dbReference type="GO" id="GO:0036064">
    <property type="term" value="C:ciliary basal body"/>
    <property type="evidence" value="ECO:0007669"/>
    <property type="project" value="TreeGrafter"/>
</dbReference>
<evidence type="ECO:0000259" key="3">
    <source>
        <dbReference type="Pfam" id="PF21007"/>
    </source>
</evidence>
<dbReference type="Proteomes" id="UP000611227">
    <property type="component" value="Unassembled WGS sequence"/>
</dbReference>
<dbReference type="GO" id="GO:0005814">
    <property type="term" value="C:centriole"/>
    <property type="evidence" value="ECO:0007669"/>
    <property type="project" value="TreeGrafter"/>
</dbReference>
<evidence type="ECO:0000256" key="1">
    <source>
        <dbReference type="SAM" id="Coils"/>
    </source>
</evidence>
<feature type="region of interest" description="Disordered" evidence="2">
    <location>
        <begin position="231"/>
        <end position="401"/>
    </location>
</feature>
<dbReference type="GO" id="GO:0097539">
    <property type="term" value="C:ciliary transition fiber"/>
    <property type="evidence" value="ECO:0007669"/>
    <property type="project" value="InterPro"/>
</dbReference>
<reference evidence="4" key="1">
    <citation type="submission" date="2019-09" db="EMBL/GenBank/DDBJ databases">
        <title>Bird 10,000 Genomes (B10K) Project - Family phase.</title>
        <authorList>
            <person name="Zhang G."/>
        </authorList>
    </citation>
    <scope>NUCLEOTIDE SEQUENCE</scope>
    <source>
        <strain evidence="4">B10K-DU-001-30</strain>
        <tissue evidence="4">Muscle</tissue>
    </source>
</reference>
<dbReference type="Pfam" id="PF21007">
    <property type="entry name" value="FBF1"/>
    <property type="match status" value="2"/>
</dbReference>
<proteinExistence type="predicted"/>
<feature type="coiled-coil region" evidence="1">
    <location>
        <begin position="979"/>
        <end position="1006"/>
    </location>
</feature>
<organism evidence="4 5">
    <name type="scientific">Ramphastos sulfuratus</name>
    <dbReference type="NCBI Taxonomy" id="322582"/>
    <lineage>
        <taxon>Eukaryota</taxon>
        <taxon>Metazoa</taxon>
        <taxon>Chordata</taxon>
        <taxon>Craniata</taxon>
        <taxon>Vertebrata</taxon>
        <taxon>Euteleostomi</taxon>
        <taxon>Archelosauria</taxon>
        <taxon>Archosauria</taxon>
        <taxon>Dinosauria</taxon>
        <taxon>Saurischia</taxon>
        <taxon>Theropoda</taxon>
        <taxon>Coelurosauria</taxon>
        <taxon>Aves</taxon>
        <taxon>Neognathae</taxon>
        <taxon>Neoaves</taxon>
        <taxon>Telluraves</taxon>
        <taxon>Coraciimorphae</taxon>
        <taxon>Piciformes</taxon>
        <taxon>Ramphastidae</taxon>
        <taxon>Ramphastos</taxon>
    </lineage>
</organism>
<dbReference type="PANTHER" id="PTHR33689">
    <property type="entry name" value="FAS-BINDING FACTOR 1"/>
    <property type="match status" value="1"/>
</dbReference>
<feature type="compositionally biased region" description="Basic and acidic residues" evidence="2">
    <location>
        <begin position="103"/>
        <end position="116"/>
    </location>
</feature>
<feature type="coiled-coil region" evidence="1">
    <location>
        <begin position="500"/>
        <end position="643"/>
    </location>
</feature>
<name>A0A852C3W0_9PICI</name>
<feature type="compositionally biased region" description="Basic and acidic residues" evidence="2">
    <location>
        <begin position="194"/>
        <end position="210"/>
    </location>
</feature>
<feature type="domain" description="Fas-binding factor 1 C-terminal" evidence="3">
    <location>
        <begin position="517"/>
        <end position="949"/>
    </location>
</feature>
<keyword evidence="5" id="KW-1185">Reference proteome</keyword>
<feature type="region of interest" description="Disordered" evidence="2">
    <location>
        <begin position="749"/>
        <end position="772"/>
    </location>
</feature>
<evidence type="ECO:0000313" key="5">
    <source>
        <dbReference type="Proteomes" id="UP000611227"/>
    </source>
</evidence>
<feature type="non-terminal residue" evidence="4">
    <location>
        <position position="1"/>
    </location>
</feature>
<feature type="region of interest" description="Disordered" evidence="2">
    <location>
        <begin position="1"/>
        <end position="170"/>
    </location>
</feature>
<dbReference type="EMBL" id="WBNM01016503">
    <property type="protein sequence ID" value="NXP74456.1"/>
    <property type="molecule type" value="Genomic_DNA"/>
</dbReference>
<gene>
    <name evidence="4" type="primary">Fbf1</name>
    <name evidence="4" type="ORF">RAMSUL_R08742</name>
</gene>
<feature type="compositionally biased region" description="Basic and acidic residues" evidence="2">
    <location>
        <begin position="153"/>
        <end position="170"/>
    </location>
</feature>
<dbReference type="PANTHER" id="PTHR33689:SF1">
    <property type="entry name" value="FAS-BINDING FACTOR 1"/>
    <property type="match status" value="1"/>
</dbReference>
<dbReference type="InterPro" id="IPR033561">
    <property type="entry name" value="FBF1"/>
</dbReference>
<feature type="domain" description="Fas-binding factor 1 C-terminal" evidence="3">
    <location>
        <begin position="981"/>
        <end position="1073"/>
    </location>
</feature>